<feature type="transmembrane region" description="Helical" evidence="1">
    <location>
        <begin position="279"/>
        <end position="298"/>
    </location>
</feature>
<dbReference type="EMBL" id="FQXG01000004">
    <property type="protein sequence ID" value="SHH72078.1"/>
    <property type="molecule type" value="Genomic_DNA"/>
</dbReference>
<dbReference type="AlphaFoldDB" id="A0A1M5VAA4"/>
<dbReference type="InterPro" id="IPR022604">
    <property type="entry name" value="DUF2955"/>
</dbReference>
<feature type="transmembrane region" description="Helical" evidence="1">
    <location>
        <begin position="310"/>
        <end position="332"/>
    </location>
</feature>
<organism evidence="2 3">
    <name type="scientific">Ferrimonas marina</name>
    <dbReference type="NCBI Taxonomy" id="299255"/>
    <lineage>
        <taxon>Bacteria</taxon>
        <taxon>Pseudomonadati</taxon>
        <taxon>Pseudomonadota</taxon>
        <taxon>Gammaproteobacteria</taxon>
        <taxon>Alteromonadales</taxon>
        <taxon>Ferrimonadaceae</taxon>
        <taxon>Ferrimonas</taxon>
    </lineage>
</organism>
<feature type="transmembrane region" description="Helical" evidence="1">
    <location>
        <begin position="109"/>
        <end position="128"/>
    </location>
</feature>
<dbReference type="OrthoDB" id="6222260at2"/>
<accession>A0A1M5VAA4</accession>
<keyword evidence="3" id="KW-1185">Reference proteome</keyword>
<dbReference type="STRING" id="299255.SAMN02745129_2669"/>
<feature type="transmembrane region" description="Helical" evidence="1">
    <location>
        <begin position="85"/>
        <end position="103"/>
    </location>
</feature>
<sequence length="350" mass="37763">MSTDTAVEDDRRRILRFALGITISVTLAMTIEWPLAFVAPIFVGLFLGPPALPLPAKAYWQLLLGIAMAFGVGVAIVYLLLPYMWVCLIAMTWLLFLTFYRAALGMNAMVVLMLLVAILMFPALGLISRPLAVEFAWGFLISTGLGLLMAALMYSWIPQLGPLEMPPKPDPLSDAEAARRAALSTLLVVPLFVFIFLTDRTSDLLVLVFVAVLSQDPDLHGGIKAGAVILLANLIGGVAALVFYQLLVAVPQWTFFVALMAITSLLFAEKIFLDPKGKIYASAFTTFLVIICSTTGSSGGEADAKFITRLLQVSAAAVYMVGGCALMTYLGWLKAKPQTQPQPQPPSEAA</sequence>
<proteinExistence type="predicted"/>
<feature type="transmembrane region" description="Helical" evidence="1">
    <location>
        <begin position="21"/>
        <end position="47"/>
    </location>
</feature>
<keyword evidence="1" id="KW-0472">Membrane</keyword>
<keyword evidence="1" id="KW-0812">Transmembrane</keyword>
<gene>
    <name evidence="2" type="ORF">SAMN02745129_2669</name>
</gene>
<feature type="transmembrane region" description="Helical" evidence="1">
    <location>
        <begin position="59"/>
        <end position="80"/>
    </location>
</feature>
<dbReference type="Pfam" id="PF11168">
    <property type="entry name" value="DUF2955"/>
    <property type="match status" value="1"/>
</dbReference>
<keyword evidence="1" id="KW-1133">Transmembrane helix</keyword>
<evidence type="ECO:0000256" key="1">
    <source>
        <dbReference type="SAM" id="Phobius"/>
    </source>
</evidence>
<feature type="transmembrane region" description="Helical" evidence="1">
    <location>
        <begin position="227"/>
        <end position="247"/>
    </location>
</feature>
<feature type="transmembrane region" description="Helical" evidence="1">
    <location>
        <begin position="135"/>
        <end position="157"/>
    </location>
</feature>
<reference evidence="2 3" key="1">
    <citation type="submission" date="2016-11" db="EMBL/GenBank/DDBJ databases">
        <authorList>
            <person name="Jaros S."/>
            <person name="Januszkiewicz K."/>
            <person name="Wedrychowicz H."/>
        </authorList>
    </citation>
    <scope>NUCLEOTIDE SEQUENCE [LARGE SCALE GENOMIC DNA]</scope>
    <source>
        <strain evidence="2 3">DSM 16917</strain>
    </source>
</reference>
<dbReference type="RefSeq" id="WP_082766561.1">
    <property type="nucleotide sequence ID" value="NZ_FQXG01000004.1"/>
</dbReference>
<protein>
    <recommendedName>
        <fullName evidence="4">DUF2955 domain-containing protein</fullName>
    </recommendedName>
</protein>
<name>A0A1M5VAA4_9GAMM</name>
<feature type="transmembrane region" description="Helical" evidence="1">
    <location>
        <begin position="253"/>
        <end position="272"/>
    </location>
</feature>
<evidence type="ECO:0008006" key="4">
    <source>
        <dbReference type="Google" id="ProtNLM"/>
    </source>
</evidence>
<evidence type="ECO:0000313" key="2">
    <source>
        <dbReference type="EMBL" id="SHH72078.1"/>
    </source>
</evidence>
<dbReference type="Proteomes" id="UP000184268">
    <property type="component" value="Unassembled WGS sequence"/>
</dbReference>
<evidence type="ECO:0000313" key="3">
    <source>
        <dbReference type="Proteomes" id="UP000184268"/>
    </source>
</evidence>